<evidence type="ECO:0000256" key="4">
    <source>
        <dbReference type="PROSITE-ProRule" id="PRU00473"/>
    </source>
</evidence>
<reference evidence="7 8" key="1">
    <citation type="submission" date="2019-09" db="EMBL/GenBank/DDBJ databases">
        <title>Genomes of family Cryomorphaceae.</title>
        <authorList>
            <person name="Bowman J.P."/>
        </authorList>
    </citation>
    <scope>NUCLEOTIDE SEQUENCE [LARGE SCALE GENOMIC DNA]</scope>
    <source>
        <strain evidence="7 8">LMG 25704</strain>
    </source>
</reference>
<proteinExistence type="predicted"/>
<dbReference type="OrthoDB" id="9805336at2"/>
<comment type="subcellular location">
    <subcellularLocation>
        <location evidence="1">Cell outer membrane</location>
    </subcellularLocation>
</comment>
<evidence type="ECO:0000313" key="8">
    <source>
        <dbReference type="Proteomes" id="UP000468650"/>
    </source>
</evidence>
<dbReference type="EMBL" id="WBVO01000016">
    <property type="protein sequence ID" value="KAB2805344.1"/>
    <property type="molecule type" value="Genomic_DNA"/>
</dbReference>
<dbReference type="AlphaFoldDB" id="A0A6N6REQ1"/>
<evidence type="ECO:0000313" key="7">
    <source>
        <dbReference type="EMBL" id="KAB2805344.1"/>
    </source>
</evidence>
<evidence type="ECO:0000256" key="2">
    <source>
        <dbReference type="ARBA" id="ARBA00023136"/>
    </source>
</evidence>
<organism evidence="7 8">
    <name type="scientific">Phaeocystidibacter luteus</name>
    <dbReference type="NCBI Taxonomy" id="911197"/>
    <lineage>
        <taxon>Bacteria</taxon>
        <taxon>Pseudomonadati</taxon>
        <taxon>Bacteroidota</taxon>
        <taxon>Flavobacteriia</taxon>
        <taxon>Flavobacteriales</taxon>
        <taxon>Phaeocystidibacteraceae</taxon>
        <taxon>Phaeocystidibacter</taxon>
    </lineage>
</organism>
<keyword evidence="3" id="KW-0998">Cell outer membrane</keyword>
<dbReference type="InterPro" id="IPR050330">
    <property type="entry name" value="Bact_OuterMem_StrucFunc"/>
</dbReference>
<keyword evidence="8" id="KW-1185">Reference proteome</keyword>
<dbReference type="PANTHER" id="PTHR30329:SF21">
    <property type="entry name" value="LIPOPROTEIN YIAD-RELATED"/>
    <property type="match status" value="1"/>
</dbReference>
<dbReference type="PRINTS" id="PR01021">
    <property type="entry name" value="OMPADOMAIN"/>
</dbReference>
<gene>
    <name evidence="7" type="ORF">F8C67_13930</name>
</gene>
<dbReference type="InterPro" id="IPR006665">
    <property type="entry name" value="OmpA-like"/>
</dbReference>
<dbReference type="PANTHER" id="PTHR30329">
    <property type="entry name" value="STATOR ELEMENT OF FLAGELLAR MOTOR COMPLEX"/>
    <property type="match status" value="1"/>
</dbReference>
<keyword evidence="2 4" id="KW-0472">Membrane</keyword>
<dbReference type="GO" id="GO:0009279">
    <property type="term" value="C:cell outer membrane"/>
    <property type="evidence" value="ECO:0007669"/>
    <property type="project" value="UniProtKB-SubCell"/>
</dbReference>
<dbReference type="Gene3D" id="3.30.1330.60">
    <property type="entry name" value="OmpA-like domain"/>
    <property type="match status" value="1"/>
</dbReference>
<dbReference type="Pfam" id="PF00691">
    <property type="entry name" value="OmpA"/>
    <property type="match status" value="1"/>
</dbReference>
<dbReference type="CDD" id="cd07185">
    <property type="entry name" value="OmpA_C-like"/>
    <property type="match status" value="1"/>
</dbReference>
<evidence type="ECO:0000256" key="1">
    <source>
        <dbReference type="ARBA" id="ARBA00004442"/>
    </source>
</evidence>
<evidence type="ECO:0000259" key="6">
    <source>
        <dbReference type="PROSITE" id="PS51123"/>
    </source>
</evidence>
<protein>
    <submittedName>
        <fullName evidence="7">OmpA family protein</fullName>
    </submittedName>
</protein>
<evidence type="ECO:0000256" key="5">
    <source>
        <dbReference type="SAM" id="SignalP"/>
    </source>
</evidence>
<feature type="domain" description="OmpA-like" evidence="6">
    <location>
        <begin position="17"/>
        <end position="133"/>
    </location>
</feature>
<dbReference type="PROSITE" id="PS51123">
    <property type="entry name" value="OMPA_2"/>
    <property type="match status" value="1"/>
</dbReference>
<dbReference type="InterPro" id="IPR006664">
    <property type="entry name" value="OMP_bac"/>
</dbReference>
<comment type="caution">
    <text evidence="7">The sequence shown here is derived from an EMBL/GenBank/DDBJ whole genome shotgun (WGS) entry which is preliminary data.</text>
</comment>
<sequence>MKFSLLSVLFLALPFITVAQVDEPSLNLYFGYDLDELTDEHRAQLKEFVSSLECDSIFLSVSGHTDNHASDEYNIALSQRRVNSALIGLEELGIGAAQIQTERKGEFVPVATNDLDEGRAKNRRVEIRVLNCPIDTTTNDLLRLLALEPQIRRVDVGRDTVLVLDGGTILHLSANTFTLPAGFADSTRIRLELTEVLTIGDMIRANVVTKTSSGELLQTGGMLKIEAFADSVRLDSDEPMIAEFPGQFEGDYRAFTGSHDGHSRATQWRNAPMQLGDALLNGCNTFSRGRVRTRVVPCNFWCSLRRTLNGLSWKPEPDYTITGRDWRLSPDSMLYDVCFLDSYISYDSLVTLCKVYNVKDTRFLLDSVFKDEYREAGFDNYLDYAKDQAVKEFEAVQNRIRNGQATATEFYTAIPVFSGWNNLDVFMKIPSRQQTEVIAQSPRRMNQELIRFIAPDYRICVGPSTVRGREIRFSPVKVGIDGEVVGIKYNKGKIYFARASMQNIDDTEVELSYREVTYDELEHELAQLGGAFQFAVGY</sequence>
<dbReference type="SUPFAM" id="SSF103088">
    <property type="entry name" value="OmpA-like"/>
    <property type="match status" value="1"/>
</dbReference>
<keyword evidence="5" id="KW-0732">Signal</keyword>
<accession>A0A6N6REQ1</accession>
<dbReference type="Proteomes" id="UP000468650">
    <property type="component" value="Unassembled WGS sequence"/>
</dbReference>
<dbReference type="RefSeq" id="WP_151668481.1">
    <property type="nucleotide sequence ID" value="NZ_WBVO01000016.1"/>
</dbReference>
<feature type="signal peptide" evidence="5">
    <location>
        <begin position="1"/>
        <end position="19"/>
    </location>
</feature>
<evidence type="ECO:0000256" key="3">
    <source>
        <dbReference type="ARBA" id="ARBA00023237"/>
    </source>
</evidence>
<name>A0A6N6REQ1_9FLAO</name>
<dbReference type="InterPro" id="IPR036737">
    <property type="entry name" value="OmpA-like_sf"/>
</dbReference>
<feature type="chain" id="PRO_5026864780" evidence="5">
    <location>
        <begin position="20"/>
        <end position="538"/>
    </location>
</feature>